<sequence>MEFLFIVFYTAVLALVAPYVQMGSDRYGVLVPPAIGLATGSVLWVVLTWVGFSYTSGWIWSIVMLAMPVAMFFGSRALRIHREKLDEQALAATR</sequence>
<feature type="transmembrane region" description="Helical" evidence="1">
    <location>
        <begin position="29"/>
        <end position="52"/>
    </location>
</feature>
<organism evidence="2">
    <name type="scientific">freshwater metagenome</name>
    <dbReference type="NCBI Taxonomy" id="449393"/>
    <lineage>
        <taxon>unclassified sequences</taxon>
        <taxon>metagenomes</taxon>
        <taxon>ecological metagenomes</taxon>
    </lineage>
</organism>
<feature type="transmembrane region" description="Helical" evidence="1">
    <location>
        <begin position="58"/>
        <end position="78"/>
    </location>
</feature>
<gene>
    <name evidence="2" type="ORF">UFOPK2032_01114</name>
</gene>
<name>A0A6J6JQP3_9ZZZZ</name>
<protein>
    <submittedName>
        <fullName evidence="2">Unannotated protein</fullName>
    </submittedName>
</protein>
<proteinExistence type="predicted"/>
<evidence type="ECO:0000313" key="2">
    <source>
        <dbReference type="EMBL" id="CAB4638738.1"/>
    </source>
</evidence>
<feature type="transmembrane region" description="Helical" evidence="1">
    <location>
        <begin position="6"/>
        <end position="22"/>
    </location>
</feature>
<accession>A0A6J6JQP3</accession>
<dbReference type="AlphaFoldDB" id="A0A6J6JQP3"/>
<reference evidence="2" key="1">
    <citation type="submission" date="2020-05" db="EMBL/GenBank/DDBJ databases">
        <authorList>
            <person name="Chiriac C."/>
            <person name="Salcher M."/>
            <person name="Ghai R."/>
            <person name="Kavagutti S V."/>
        </authorList>
    </citation>
    <scope>NUCLEOTIDE SEQUENCE</scope>
</reference>
<evidence type="ECO:0000256" key="1">
    <source>
        <dbReference type="SAM" id="Phobius"/>
    </source>
</evidence>
<keyword evidence="1" id="KW-0812">Transmembrane</keyword>
<dbReference type="EMBL" id="CAEZVM010000065">
    <property type="protein sequence ID" value="CAB4638738.1"/>
    <property type="molecule type" value="Genomic_DNA"/>
</dbReference>
<keyword evidence="1" id="KW-0472">Membrane</keyword>
<keyword evidence="1" id="KW-1133">Transmembrane helix</keyword>